<evidence type="ECO:0000256" key="3">
    <source>
        <dbReference type="ARBA" id="ARBA00023002"/>
    </source>
</evidence>
<dbReference type="Gene3D" id="3.20.20.70">
    <property type="entry name" value="Aldolase class I"/>
    <property type="match status" value="1"/>
</dbReference>
<dbReference type="InterPro" id="IPR045247">
    <property type="entry name" value="Oye-like"/>
</dbReference>
<organism evidence="6 7">
    <name type="scientific">Limnohabitans parvus II-B4</name>
    <dbReference type="NCBI Taxonomy" id="1293052"/>
    <lineage>
        <taxon>Bacteria</taxon>
        <taxon>Pseudomonadati</taxon>
        <taxon>Pseudomonadota</taxon>
        <taxon>Betaproteobacteria</taxon>
        <taxon>Burkholderiales</taxon>
        <taxon>Comamonadaceae</taxon>
        <taxon>Limnohabitans</taxon>
    </lineage>
</organism>
<dbReference type="PANTHER" id="PTHR22893:SF91">
    <property type="entry name" value="NADPH DEHYDROGENASE 2-RELATED"/>
    <property type="match status" value="1"/>
</dbReference>
<comment type="cofactor">
    <cofactor evidence="1">
        <name>FMN</name>
        <dbReference type="ChEBI" id="CHEBI:58210"/>
    </cofactor>
</comment>
<dbReference type="GO" id="GO:0016628">
    <property type="term" value="F:oxidoreductase activity, acting on the CH-CH group of donors, NAD or NADP as acceptor"/>
    <property type="evidence" value="ECO:0007669"/>
    <property type="project" value="UniProtKB-ARBA"/>
</dbReference>
<keyword evidence="3" id="KW-0560">Oxidoreductase</keyword>
<protein>
    <submittedName>
        <fullName evidence="6">Alkene reductase</fullName>
    </submittedName>
</protein>
<dbReference type="OrthoDB" id="8985337at2"/>
<gene>
    <name evidence="6" type="ORF">B9Z37_07145</name>
</gene>
<dbReference type="RefSeq" id="WP_108312279.1">
    <property type="nucleotide sequence ID" value="NZ_NESN01000002.1"/>
</dbReference>
<accession>A0A315EBQ7</accession>
<evidence type="ECO:0000259" key="5">
    <source>
        <dbReference type="Pfam" id="PF00724"/>
    </source>
</evidence>
<dbReference type="CDD" id="cd02933">
    <property type="entry name" value="OYE_like_FMN"/>
    <property type="match status" value="1"/>
</dbReference>
<dbReference type="InterPro" id="IPR001155">
    <property type="entry name" value="OxRdtase_FMN_N"/>
</dbReference>
<name>A0A315EBQ7_9BURK</name>
<dbReference type="GO" id="GO:0005829">
    <property type="term" value="C:cytosol"/>
    <property type="evidence" value="ECO:0007669"/>
    <property type="project" value="TreeGrafter"/>
</dbReference>
<reference evidence="6 7" key="1">
    <citation type="submission" date="2017-04" db="EMBL/GenBank/DDBJ databases">
        <title>Unexpected and diverse lifestyles within the genus Limnohabitans.</title>
        <authorList>
            <person name="Kasalicky V."/>
            <person name="Mehrshad M."/>
            <person name="Andrei S.-A."/>
            <person name="Salcher M."/>
            <person name="Kratochvilova H."/>
            <person name="Simek K."/>
            <person name="Ghai R."/>
        </authorList>
    </citation>
    <scope>NUCLEOTIDE SEQUENCE [LARGE SCALE GENOMIC DNA]</scope>
    <source>
        <strain evidence="6 7">II-B4</strain>
    </source>
</reference>
<sequence length="374" mass="39754">MTSLFDPGQVGAMHLASRIVMAPLTRNRAPGALANARMATYYRQRANPVTGAGLIITEATAISHQGQGYADVPGIWSDAQVASWKQVTDAVHAEGGKIVMQLWHVGRVSHTSLQPGGAAPVAPSAITAKTKTVLLVDGQAQFMDTSAPRALDTAELPGIVEDYRRAAANAIAAGFDGVEVHAANGYLIDQFLRTGSNQRNDAYGGSIENRARFLNDVMSAVVAEIGGDRTGIRISPVTPANDASDDQPQPLFEHVARLLGPMGLAYVHVIEGSTGGPRDHQQGEQAFDYAALRQVYTTAKGQGAWMLNNGYDLPLAEQALAQGADLVAFGRPFMANPDLGARLRQGGPFNTPDRKTFYGGDEAGYTDYPRLPQS</sequence>
<evidence type="ECO:0000256" key="2">
    <source>
        <dbReference type="ARBA" id="ARBA00005979"/>
    </source>
</evidence>
<dbReference type="GO" id="GO:0010181">
    <property type="term" value="F:FMN binding"/>
    <property type="evidence" value="ECO:0007669"/>
    <property type="project" value="InterPro"/>
</dbReference>
<proteinExistence type="inferred from homology"/>
<dbReference type="Proteomes" id="UP000250790">
    <property type="component" value="Unassembled WGS sequence"/>
</dbReference>
<comment type="similarity">
    <text evidence="2">Belongs to the NADH:flavin oxidoreductase/NADH oxidase family.</text>
</comment>
<dbReference type="EMBL" id="NESN01000002">
    <property type="protein sequence ID" value="PUE54318.1"/>
    <property type="molecule type" value="Genomic_DNA"/>
</dbReference>
<dbReference type="FunFam" id="3.20.20.70:FF:000059">
    <property type="entry name" value="N-ethylmaleimide reductase, FMN-linked"/>
    <property type="match status" value="1"/>
</dbReference>
<dbReference type="InterPro" id="IPR013785">
    <property type="entry name" value="Aldolase_TIM"/>
</dbReference>
<dbReference type="Pfam" id="PF00724">
    <property type="entry name" value="Oxidored_FMN"/>
    <property type="match status" value="1"/>
</dbReference>
<evidence type="ECO:0000313" key="6">
    <source>
        <dbReference type="EMBL" id="PUE54318.1"/>
    </source>
</evidence>
<comment type="caution">
    <text evidence="6">The sequence shown here is derived from an EMBL/GenBank/DDBJ whole genome shotgun (WGS) entry which is preliminary data.</text>
</comment>
<keyword evidence="7" id="KW-1185">Reference proteome</keyword>
<evidence type="ECO:0000313" key="7">
    <source>
        <dbReference type="Proteomes" id="UP000250790"/>
    </source>
</evidence>
<evidence type="ECO:0000256" key="4">
    <source>
        <dbReference type="SAM" id="MobiDB-lite"/>
    </source>
</evidence>
<dbReference type="AlphaFoldDB" id="A0A315EBQ7"/>
<dbReference type="PANTHER" id="PTHR22893">
    <property type="entry name" value="NADH OXIDOREDUCTASE-RELATED"/>
    <property type="match status" value="1"/>
</dbReference>
<feature type="region of interest" description="Disordered" evidence="4">
    <location>
        <begin position="344"/>
        <end position="374"/>
    </location>
</feature>
<evidence type="ECO:0000256" key="1">
    <source>
        <dbReference type="ARBA" id="ARBA00001917"/>
    </source>
</evidence>
<feature type="domain" description="NADH:flavin oxidoreductase/NADH oxidase N-terminal" evidence="5">
    <location>
        <begin position="3"/>
        <end position="347"/>
    </location>
</feature>
<dbReference type="SUPFAM" id="SSF51395">
    <property type="entry name" value="FMN-linked oxidoreductases"/>
    <property type="match status" value="1"/>
</dbReference>